<evidence type="ECO:0000256" key="6">
    <source>
        <dbReference type="ARBA" id="ARBA00022989"/>
    </source>
</evidence>
<evidence type="ECO:0000313" key="12">
    <source>
        <dbReference type="Proteomes" id="UP001318040"/>
    </source>
</evidence>
<evidence type="ECO:0000256" key="9">
    <source>
        <dbReference type="ARBA" id="ARBA00023180"/>
    </source>
</evidence>
<evidence type="ECO:0000313" key="13">
    <source>
        <dbReference type="RefSeq" id="XP_032832063.1"/>
    </source>
</evidence>
<evidence type="ECO:0000256" key="7">
    <source>
        <dbReference type="ARBA" id="ARBA00023034"/>
    </source>
</evidence>
<evidence type="ECO:0000256" key="4">
    <source>
        <dbReference type="ARBA" id="ARBA00022692"/>
    </source>
</evidence>
<proteinExistence type="inferred from homology"/>
<dbReference type="GO" id="GO:0000139">
    <property type="term" value="C:Golgi membrane"/>
    <property type="evidence" value="ECO:0007669"/>
    <property type="project" value="UniProtKB-SubCell"/>
</dbReference>
<dbReference type="EC" id="2.8.2.-" evidence="11"/>
<evidence type="ECO:0000256" key="1">
    <source>
        <dbReference type="ARBA" id="ARBA00004323"/>
    </source>
</evidence>
<sequence>MKQGTILLWATAMGSGILVPFLFLDVHPLQVALKLKATVLQESQQQRLATLRKVCRQHEASHKTRLPPLYTDLHANTLNRMYVDDRFSLLYCEVPKVGCTNWKRIILALSRGDNQSMTIPASQVHEIQNYTKLHKFDAAGRRSRLGGYTTALFVREPMERLVSAYRDKFLLTSGYYQKVYGRYIIAHYRTNPSRESLLQGHDVTFSEFVSFILDPRWALYQDVHWLPVHKLCQPCLLPFNFIGKLETMQRDAAALLAKIGAPSWMSYSDPKNKRSSASMTRSYLAQLSPEAKWKLYRFYYEDYRLFNYSPPHGINIKQRA</sequence>
<evidence type="ECO:0000256" key="10">
    <source>
        <dbReference type="ARBA" id="ARBA00023277"/>
    </source>
</evidence>
<dbReference type="RefSeq" id="XP_032832063.1">
    <property type="nucleotide sequence ID" value="XM_032976172.1"/>
</dbReference>
<evidence type="ECO:0000256" key="3">
    <source>
        <dbReference type="ARBA" id="ARBA00022679"/>
    </source>
</evidence>
<dbReference type="InterPro" id="IPR018011">
    <property type="entry name" value="Carb_sulfotrans_8-10"/>
</dbReference>
<name>A0AAJ7U8Z4_PETMA</name>
<evidence type="ECO:0000256" key="8">
    <source>
        <dbReference type="ARBA" id="ARBA00023136"/>
    </source>
</evidence>
<keyword evidence="7 11" id="KW-0333">Golgi apparatus</keyword>
<keyword evidence="5 11" id="KW-0735">Signal-anchor</keyword>
<evidence type="ECO:0000256" key="11">
    <source>
        <dbReference type="RuleBase" id="RU364020"/>
    </source>
</evidence>
<keyword evidence="12" id="KW-1185">Reference proteome</keyword>
<keyword evidence="10 11" id="KW-0119">Carbohydrate metabolism</keyword>
<dbReference type="KEGG" id="pmrn:116955162"/>
<keyword evidence="8 11" id="KW-0472">Membrane</keyword>
<dbReference type="AlphaFoldDB" id="A0AAJ7U8Z4"/>
<comment type="subcellular location">
    <subcellularLocation>
        <location evidence="1 11">Golgi apparatus membrane</location>
        <topology evidence="1 11">Single-pass type II membrane protein</topology>
    </subcellularLocation>
</comment>
<evidence type="ECO:0000256" key="2">
    <source>
        <dbReference type="ARBA" id="ARBA00006339"/>
    </source>
</evidence>
<protein>
    <recommendedName>
        <fullName evidence="11">Carbohydrate sulfotransferase</fullName>
        <ecNumber evidence="11">2.8.2.-</ecNumber>
    </recommendedName>
</protein>
<dbReference type="GO" id="GO:0016051">
    <property type="term" value="P:carbohydrate biosynthetic process"/>
    <property type="evidence" value="ECO:0007669"/>
    <property type="project" value="InterPro"/>
</dbReference>
<dbReference type="PANTHER" id="PTHR12137">
    <property type="entry name" value="CARBOHYDRATE SULFOTRANSFERASE"/>
    <property type="match status" value="1"/>
</dbReference>
<organism evidence="12 13">
    <name type="scientific">Petromyzon marinus</name>
    <name type="common">Sea lamprey</name>
    <dbReference type="NCBI Taxonomy" id="7757"/>
    <lineage>
        <taxon>Eukaryota</taxon>
        <taxon>Metazoa</taxon>
        <taxon>Chordata</taxon>
        <taxon>Craniata</taxon>
        <taxon>Vertebrata</taxon>
        <taxon>Cyclostomata</taxon>
        <taxon>Hyperoartia</taxon>
        <taxon>Petromyzontiformes</taxon>
        <taxon>Petromyzontidae</taxon>
        <taxon>Petromyzon</taxon>
    </lineage>
</organism>
<accession>A0AAJ7U8Z4</accession>
<reference evidence="13" key="1">
    <citation type="submission" date="2025-08" db="UniProtKB">
        <authorList>
            <consortium name="RefSeq"/>
        </authorList>
    </citation>
    <scope>IDENTIFICATION</scope>
    <source>
        <tissue evidence="13">Sperm</tissue>
    </source>
</reference>
<evidence type="ECO:0000256" key="5">
    <source>
        <dbReference type="ARBA" id="ARBA00022968"/>
    </source>
</evidence>
<comment type="similarity">
    <text evidence="2 11">Belongs to the sulfotransferase 2 family.</text>
</comment>
<dbReference type="PANTHER" id="PTHR12137:SF7">
    <property type="entry name" value="CARBOHYDRATE SULFOTRANSFERASE 8"/>
    <property type="match status" value="1"/>
</dbReference>
<keyword evidence="4 11" id="KW-0812">Transmembrane</keyword>
<keyword evidence="9 11" id="KW-0325">Glycoprotein</keyword>
<dbReference type="GO" id="GO:0008146">
    <property type="term" value="F:sulfotransferase activity"/>
    <property type="evidence" value="ECO:0007669"/>
    <property type="project" value="InterPro"/>
</dbReference>
<keyword evidence="6 11" id="KW-1133">Transmembrane helix</keyword>
<feature type="transmembrane region" description="Helical" evidence="11">
    <location>
        <begin position="6"/>
        <end position="26"/>
    </location>
</feature>
<dbReference type="GO" id="GO:0030166">
    <property type="term" value="P:proteoglycan biosynthetic process"/>
    <property type="evidence" value="ECO:0007669"/>
    <property type="project" value="TreeGrafter"/>
</dbReference>
<dbReference type="Pfam" id="PF03567">
    <property type="entry name" value="Sulfotransfer_2"/>
    <property type="match status" value="1"/>
</dbReference>
<gene>
    <name evidence="13" type="primary">LOC116955162</name>
</gene>
<dbReference type="Proteomes" id="UP001318040">
    <property type="component" value="Chromosome 58"/>
</dbReference>
<keyword evidence="3 11" id="KW-0808">Transferase</keyword>
<dbReference type="InterPro" id="IPR005331">
    <property type="entry name" value="Sulfotransferase"/>
</dbReference>